<dbReference type="GO" id="GO:0140359">
    <property type="term" value="F:ABC-type transporter activity"/>
    <property type="evidence" value="ECO:0007669"/>
    <property type="project" value="InterPro"/>
</dbReference>
<feature type="transmembrane region" description="Helical" evidence="1">
    <location>
        <begin position="158"/>
        <end position="179"/>
    </location>
</feature>
<dbReference type="GO" id="GO:0005886">
    <property type="term" value="C:plasma membrane"/>
    <property type="evidence" value="ECO:0007669"/>
    <property type="project" value="UniProtKB-SubCell"/>
</dbReference>
<dbReference type="RefSeq" id="WP_063478983.1">
    <property type="nucleotide sequence ID" value="NZ_CP147845.1"/>
</dbReference>
<evidence type="ECO:0000256" key="1">
    <source>
        <dbReference type="SAM" id="Phobius"/>
    </source>
</evidence>
<dbReference type="OrthoDB" id="9800309at2"/>
<feature type="transmembrane region" description="Helical" evidence="1">
    <location>
        <begin position="238"/>
        <end position="259"/>
    </location>
</feature>
<evidence type="ECO:0000313" key="3">
    <source>
        <dbReference type="Proteomes" id="UP000076796"/>
    </source>
</evidence>
<dbReference type="PANTHER" id="PTHR43471:SF12">
    <property type="entry name" value="HYPOTHETICAL MEMBRANE PROTEIN, CONSERVED"/>
    <property type="match status" value="1"/>
</dbReference>
<dbReference type="EMBL" id="LWMH01000001">
    <property type="protein sequence ID" value="KZS47753.1"/>
    <property type="molecule type" value="Genomic_DNA"/>
</dbReference>
<dbReference type="Pfam" id="PF12679">
    <property type="entry name" value="ABC2_membrane_2"/>
    <property type="match status" value="1"/>
</dbReference>
<sequence>MRWNLVQQELRQNRRGFWTCFLVTLLILILLLGKAEAFVNNPEMEQLIKGLPEGLLKAFGIEPESFRTFEGFVATQAYPYFIVLISSFATSWAAGSISRERDRGTAEFLFTLPYSRGEVFWSKAFANWLHMTIVFVVGSLLILLLARYTVQLEQYGGLLLLLLSGYLLVLLFMGIGYALTSWFSSDRTAVAVGAGVAVLAFLLKLLSGSSEMMHKVSSISPYRLFDALDIVRGGGLTAVSWVVTLGLYAAGTAIGVLMLKRRDIV</sequence>
<gene>
    <name evidence="2" type="ORF">AWU65_18385</name>
</gene>
<keyword evidence="3" id="KW-1185">Reference proteome</keyword>
<keyword evidence="1" id="KW-0472">Membrane</keyword>
<dbReference type="AlphaFoldDB" id="A0A163L2H4"/>
<feature type="transmembrane region" description="Helical" evidence="1">
    <location>
        <begin position="188"/>
        <end position="206"/>
    </location>
</feature>
<keyword evidence="1" id="KW-0812">Transmembrane</keyword>
<accession>A0A163L2H4</accession>
<proteinExistence type="predicted"/>
<reference evidence="2" key="1">
    <citation type="journal article" date="2016" name="Genome Announc.">
        <title>Draft genomes of two strains of Paenibacillus glucanolyticus with capability to degrade lignocellulose.</title>
        <authorList>
            <person name="Mathews S.L."/>
            <person name="Pawlak J."/>
            <person name="Grunden A.M."/>
        </authorList>
    </citation>
    <scope>NUCLEOTIDE SEQUENCE [LARGE SCALE GENOMIC DNA]</scope>
    <source>
        <strain evidence="2">SLM1</strain>
    </source>
</reference>
<dbReference type="Proteomes" id="UP000076796">
    <property type="component" value="Unassembled WGS sequence"/>
</dbReference>
<evidence type="ECO:0000313" key="2">
    <source>
        <dbReference type="EMBL" id="KZS47753.1"/>
    </source>
</evidence>
<dbReference type="STRING" id="59843.A3958_17815"/>
<feature type="transmembrane region" description="Helical" evidence="1">
    <location>
        <begin position="77"/>
        <end position="95"/>
    </location>
</feature>
<evidence type="ECO:0008006" key="4">
    <source>
        <dbReference type="Google" id="ProtNLM"/>
    </source>
</evidence>
<protein>
    <recommendedName>
        <fullName evidence="4">ABC transporter permease</fullName>
    </recommendedName>
</protein>
<feature type="transmembrane region" description="Helical" evidence="1">
    <location>
        <begin position="125"/>
        <end position="146"/>
    </location>
</feature>
<name>A0A163L2H4_9BACL</name>
<keyword evidence="1" id="KW-1133">Transmembrane helix</keyword>
<organism evidence="2 3">
    <name type="scientific">Paenibacillus glucanolyticus</name>
    <dbReference type="NCBI Taxonomy" id="59843"/>
    <lineage>
        <taxon>Bacteria</taxon>
        <taxon>Bacillati</taxon>
        <taxon>Bacillota</taxon>
        <taxon>Bacilli</taxon>
        <taxon>Bacillales</taxon>
        <taxon>Paenibacillaceae</taxon>
        <taxon>Paenibacillus</taxon>
    </lineage>
</organism>
<dbReference type="PANTHER" id="PTHR43471">
    <property type="entry name" value="ABC TRANSPORTER PERMEASE"/>
    <property type="match status" value="1"/>
</dbReference>
<dbReference type="GeneID" id="97556791"/>
<comment type="caution">
    <text evidence="2">The sequence shown here is derived from an EMBL/GenBank/DDBJ whole genome shotgun (WGS) entry which is preliminary data.</text>
</comment>